<gene>
    <name evidence="1" type="ORF">H5410_031943</name>
</gene>
<reference evidence="1 2" key="1">
    <citation type="submission" date="2020-09" db="EMBL/GenBank/DDBJ databases">
        <title>De no assembly of potato wild relative species, Solanum commersonii.</title>
        <authorList>
            <person name="Cho K."/>
        </authorList>
    </citation>
    <scope>NUCLEOTIDE SEQUENCE [LARGE SCALE GENOMIC DNA]</scope>
    <source>
        <strain evidence="1">LZ3.2</strain>
        <tissue evidence="1">Leaf</tissue>
    </source>
</reference>
<comment type="caution">
    <text evidence="1">The sequence shown here is derived from an EMBL/GenBank/DDBJ whole genome shotgun (WGS) entry which is preliminary data.</text>
</comment>
<dbReference type="AlphaFoldDB" id="A0A9J5YKP5"/>
<dbReference type="EMBL" id="JACXVP010000006">
    <property type="protein sequence ID" value="KAG5600573.1"/>
    <property type="molecule type" value="Genomic_DNA"/>
</dbReference>
<accession>A0A9J5YKP5</accession>
<keyword evidence="2" id="KW-1185">Reference proteome</keyword>
<dbReference type="Proteomes" id="UP000824120">
    <property type="component" value="Chromosome 6"/>
</dbReference>
<evidence type="ECO:0000313" key="1">
    <source>
        <dbReference type="EMBL" id="KAG5600573.1"/>
    </source>
</evidence>
<protein>
    <submittedName>
        <fullName evidence="1">Uncharacterized protein</fullName>
    </submittedName>
</protein>
<proteinExistence type="predicted"/>
<organism evidence="1 2">
    <name type="scientific">Solanum commersonii</name>
    <name type="common">Commerson's wild potato</name>
    <name type="synonym">Commerson's nightshade</name>
    <dbReference type="NCBI Taxonomy" id="4109"/>
    <lineage>
        <taxon>Eukaryota</taxon>
        <taxon>Viridiplantae</taxon>
        <taxon>Streptophyta</taxon>
        <taxon>Embryophyta</taxon>
        <taxon>Tracheophyta</taxon>
        <taxon>Spermatophyta</taxon>
        <taxon>Magnoliopsida</taxon>
        <taxon>eudicotyledons</taxon>
        <taxon>Gunneridae</taxon>
        <taxon>Pentapetalae</taxon>
        <taxon>asterids</taxon>
        <taxon>lamiids</taxon>
        <taxon>Solanales</taxon>
        <taxon>Solanaceae</taxon>
        <taxon>Solanoideae</taxon>
        <taxon>Solaneae</taxon>
        <taxon>Solanum</taxon>
    </lineage>
</organism>
<evidence type="ECO:0000313" key="2">
    <source>
        <dbReference type="Proteomes" id="UP000824120"/>
    </source>
</evidence>
<sequence>MSVNTFAMEPIGLDGQNDLLSRSNEPTNRLTPHFAIFSCAIVHEFLVIKNSNLWSQLALMAKTTYFQGQTRPTEGKHPFC</sequence>
<name>A0A9J5YKP5_SOLCO</name>